<dbReference type="OrthoDB" id="5513277at2"/>
<dbReference type="GO" id="GO:0016020">
    <property type="term" value="C:membrane"/>
    <property type="evidence" value="ECO:0007669"/>
    <property type="project" value="TreeGrafter"/>
</dbReference>
<evidence type="ECO:0000259" key="2">
    <source>
        <dbReference type="Pfam" id="PF00561"/>
    </source>
</evidence>
<feature type="chain" id="PRO_5001992681" description="AB hydrolase-1 domain-containing protein" evidence="1">
    <location>
        <begin position="21"/>
        <end position="314"/>
    </location>
</feature>
<comment type="caution">
    <text evidence="3">The sequence shown here is derived from an EMBL/GenBank/DDBJ whole genome shotgun (WGS) entry which is preliminary data.</text>
</comment>
<dbReference type="EMBL" id="JRLY01000001">
    <property type="protein sequence ID" value="KGO94912.1"/>
    <property type="molecule type" value="Genomic_DNA"/>
</dbReference>
<keyword evidence="4" id="KW-1185">Reference proteome</keyword>
<dbReference type="SUPFAM" id="SSF53474">
    <property type="entry name" value="alpha/beta-Hydrolases"/>
    <property type="match status" value="1"/>
</dbReference>
<dbReference type="RefSeq" id="WP_026992292.1">
    <property type="nucleotide sequence ID" value="NZ_JRLY01000001.1"/>
</dbReference>
<dbReference type="STRING" id="1121898.GCA_000422725_00874"/>
<accession>A0A0A2MQE6</accession>
<dbReference type="AlphaFoldDB" id="A0A0A2MQE6"/>
<dbReference type="PANTHER" id="PTHR43798:SF33">
    <property type="entry name" value="HYDROLASE, PUTATIVE (AFU_ORTHOLOGUE AFUA_2G14860)-RELATED"/>
    <property type="match status" value="1"/>
</dbReference>
<evidence type="ECO:0000313" key="3">
    <source>
        <dbReference type="EMBL" id="KGO94912.1"/>
    </source>
</evidence>
<dbReference type="InterPro" id="IPR000073">
    <property type="entry name" value="AB_hydrolase_1"/>
</dbReference>
<proteinExistence type="predicted"/>
<dbReference type="eggNOG" id="COG2267">
    <property type="taxonomic scope" value="Bacteria"/>
</dbReference>
<feature type="domain" description="AB hydrolase-1" evidence="2">
    <location>
        <begin position="78"/>
        <end position="297"/>
    </location>
</feature>
<organism evidence="3 4">
    <name type="scientific">Flavobacterium subsaxonicum WB 4.1-42 = DSM 21790</name>
    <dbReference type="NCBI Taxonomy" id="1121898"/>
    <lineage>
        <taxon>Bacteria</taxon>
        <taxon>Pseudomonadati</taxon>
        <taxon>Bacteroidota</taxon>
        <taxon>Flavobacteriia</taxon>
        <taxon>Flavobacteriales</taxon>
        <taxon>Flavobacteriaceae</taxon>
        <taxon>Flavobacterium</taxon>
    </lineage>
</organism>
<dbReference type="Gene3D" id="3.40.50.1820">
    <property type="entry name" value="alpha/beta hydrolase"/>
    <property type="match status" value="1"/>
</dbReference>
<dbReference type="Proteomes" id="UP000030111">
    <property type="component" value="Unassembled WGS sequence"/>
</dbReference>
<dbReference type="Pfam" id="PF00561">
    <property type="entry name" value="Abhydrolase_1"/>
    <property type="match status" value="1"/>
</dbReference>
<feature type="signal peptide" evidence="1">
    <location>
        <begin position="1"/>
        <end position="20"/>
    </location>
</feature>
<protein>
    <recommendedName>
        <fullName evidence="2">AB hydrolase-1 domain-containing protein</fullName>
    </recommendedName>
</protein>
<sequence>MIRKLFLTVLSLFLLLSCTAAKNKSNNSLFLNKKAEQKYIEAYNNTMKLWPIPYVERDIPTTFGLAHVIISGPADGEPMVLLHGMDASSTMWYPNIKDFAKKYRIYAIDYLVEPGKSIANEEKFTGDDITAWYNQIFDELKLTNINLVGTSRGGWVATHYTIDSQDRIKKLVLLAPVQTFSGINMQSETMTAASFKFFPNRKRLKKVVNSFSRKPGTVCDEFKEQMYLGTKNSKSNFDLLQMKPFSDDELKMLTLPVMVLVGDHDILNQPDIVATAGAILPNVNAAVIEDAGHFLTIDQREEVDKRIMEFLQEK</sequence>
<dbReference type="InterPro" id="IPR029058">
    <property type="entry name" value="AB_hydrolase_fold"/>
</dbReference>
<reference evidence="3 4" key="1">
    <citation type="submission" date="2013-09" db="EMBL/GenBank/DDBJ databases">
        <authorList>
            <person name="Zeng Z."/>
            <person name="Chen C."/>
        </authorList>
    </citation>
    <scope>NUCLEOTIDE SEQUENCE [LARGE SCALE GENOMIC DNA]</scope>
    <source>
        <strain evidence="3 4">WB 4.1-42</strain>
    </source>
</reference>
<evidence type="ECO:0000313" key="4">
    <source>
        <dbReference type="Proteomes" id="UP000030111"/>
    </source>
</evidence>
<name>A0A0A2MQE6_9FLAO</name>
<keyword evidence="1" id="KW-0732">Signal</keyword>
<dbReference type="PROSITE" id="PS51257">
    <property type="entry name" value="PROKAR_LIPOPROTEIN"/>
    <property type="match status" value="1"/>
</dbReference>
<gene>
    <name evidence="3" type="ORF">Q766_02000</name>
</gene>
<dbReference type="PANTHER" id="PTHR43798">
    <property type="entry name" value="MONOACYLGLYCEROL LIPASE"/>
    <property type="match status" value="1"/>
</dbReference>
<evidence type="ECO:0000256" key="1">
    <source>
        <dbReference type="SAM" id="SignalP"/>
    </source>
</evidence>
<dbReference type="InterPro" id="IPR050266">
    <property type="entry name" value="AB_hydrolase_sf"/>
</dbReference>